<evidence type="ECO:0000256" key="3">
    <source>
        <dbReference type="ARBA" id="ARBA00022989"/>
    </source>
</evidence>
<evidence type="ECO:0000256" key="4">
    <source>
        <dbReference type="ARBA" id="ARBA00023136"/>
    </source>
</evidence>
<evidence type="ECO:0000256" key="2">
    <source>
        <dbReference type="ARBA" id="ARBA00022692"/>
    </source>
</evidence>
<evidence type="ECO:0000313" key="6">
    <source>
        <dbReference type="EMBL" id="CAE0439398.1"/>
    </source>
</evidence>
<name>A0A6S8CQ68_9STRA</name>
<dbReference type="InterPro" id="IPR035952">
    <property type="entry name" value="Rhomboid-like_sf"/>
</dbReference>
<dbReference type="EMBL" id="HBIN01012749">
    <property type="protein sequence ID" value="CAE0439398.1"/>
    <property type="molecule type" value="Transcribed_RNA"/>
</dbReference>
<dbReference type="GO" id="GO:0016020">
    <property type="term" value="C:membrane"/>
    <property type="evidence" value="ECO:0007669"/>
    <property type="project" value="UniProtKB-SubCell"/>
</dbReference>
<dbReference type="AlphaFoldDB" id="A0A6S8CQ68"/>
<feature type="transmembrane region" description="Helical" evidence="5">
    <location>
        <begin position="139"/>
        <end position="161"/>
    </location>
</feature>
<feature type="transmembrane region" description="Helical" evidence="5">
    <location>
        <begin position="68"/>
        <end position="88"/>
    </location>
</feature>
<keyword evidence="4 5" id="KW-0472">Membrane</keyword>
<reference evidence="7" key="1">
    <citation type="submission" date="2021-01" db="EMBL/GenBank/DDBJ databases">
        <authorList>
            <person name="Corre E."/>
            <person name="Pelletier E."/>
            <person name="Niang G."/>
            <person name="Scheremetjew M."/>
            <person name="Finn R."/>
            <person name="Kale V."/>
            <person name="Holt S."/>
            <person name="Cochrane G."/>
            <person name="Meng A."/>
            <person name="Brown T."/>
            <person name="Cohen L."/>
        </authorList>
    </citation>
    <scope>NUCLEOTIDE SEQUENCE</scope>
    <source>
        <strain evidence="7">GSBS06</strain>
    </source>
</reference>
<sequence>MSRATSQSQSQSQTQTNWYEGWLTSTPVYTRMFTAATISLFFVSCVSDETFCQTVPYKVIYGLQLFRLFLSPFCEGSFMSLILSVLWLNKLGKDLEVSFPNKHMFALLLFKFAVASNALFVFASYTLAFNAGEILSHNLLNAGTQGLLGTMITFVLVHPPTSIPSIPIFPFFLLNGVNPKYLPWIVIGFVAIMNNTVPLDLLSSVTIGYAEIYGILGAKNSWVSRFCDRIQTIIKARFGSEWTLVAQQDLEGSHGSEIVEDEESRQEKRERILKATLDRVKPQQLDHCANTDAKISTQV</sequence>
<dbReference type="EMBL" id="HBIN01012755">
    <property type="protein sequence ID" value="CAE0439404.1"/>
    <property type="molecule type" value="Transcribed_RNA"/>
</dbReference>
<accession>A0A6S8CQ68</accession>
<protein>
    <recommendedName>
        <fullName evidence="8">Derlin</fullName>
    </recommendedName>
</protein>
<dbReference type="SUPFAM" id="SSF144091">
    <property type="entry name" value="Rhomboid-like"/>
    <property type="match status" value="1"/>
</dbReference>
<gene>
    <name evidence="6" type="ORF">ASTO00021_LOCUS9604</name>
    <name evidence="7" type="ORF">ASTO00021_LOCUS9610</name>
</gene>
<keyword evidence="2 5" id="KW-0812">Transmembrane</keyword>
<organism evidence="7">
    <name type="scientific">Aplanochytrium stocchinoi</name>
    <dbReference type="NCBI Taxonomy" id="215587"/>
    <lineage>
        <taxon>Eukaryota</taxon>
        <taxon>Sar</taxon>
        <taxon>Stramenopiles</taxon>
        <taxon>Bigyra</taxon>
        <taxon>Labyrinthulomycetes</taxon>
        <taxon>Thraustochytrida</taxon>
        <taxon>Thraustochytriidae</taxon>
        <taxon>Aplanochytrium</taxon>
    </lineage>
</organism>
<evidence type="ECO:0000256" key="1">
    <source>
        <dbReference type="ARBA" id="ARBA00004141"/>
    </source>
</evidence>
<keyword evidence="3 5" id="KW-1133">Transmembrane helix</keyword>
<evidence type="ECO:0008006" key="8">
    <source>
        <dbReference type="Google" id="ProtNLM"/>
    </source>
</evidence>
<feature type="transmembrane region" description="Helical" evidence="5">
    <location>
        <begin position="181"/>
        <end position="202"/>
    </location>
</feature>
<comment type="subcellular location">
    <subcellularLocation>
        <location evidence="1">Membrane</location>
        <topology evidence="1">Multi-pass membrane protein</topology>
    </subcellularLocation>
</comment>
<evidence type="ECO:0000256" key="5">
    <source>
        <dbReference type="SAM" id="Phobius"/>
    </source>
</evidence>
<evidence type="ECO:0000313" key="7">
    <source>
        <dbReference type="EMBL" id="CAE0439404.1"/>
    </source>
</evidence>
<proteinExistence type="predicted"/>
<feature type="transmembrane region" description="Helical" evidence="5">
    <location>
        <begin position="108"/>
        <end position="127"/>
    </location>
</feature>
<dbReference type="Gene3D" id="1.20.1540.10">
    <property type="entry name" value="Rhomboid-like"/>
    <property type="match status" value="1"/>
</dbReference>